<dbReference type="AlphaFoldDB" id="A0A967C4G7"/>
<dbReference type="RefSeq" id="WP_167223337.1">
    <property type="nucleotide sequence ID" value="NZ_JAAQPH010000005.1"/>
</dbReference>
<dbReference type="SUPFAM" id="SSF103473">
    <property type="entry name" value="MFS general substrate transporter"/>
    <property type="match status" value="1"/>
</dbReference>
<accession>A0A967C4G7</accession>
<evidence type="ECO:0000256" key="1">
    <source>
        <dbReference type="ARBA" id="ARBA00022692"/>
    </source>
</evidence>
<dbReference type="InterPro" id="IPR020846">
    <property type="entry name" value="MFS_dom"/>
</dbReference>
<dbReference type="Proteomes" id="UP000761264">
    <property type="component" value="Unassembled WGS sequence"/>
</dbReference>
<feature type="transmembrane region" description="Helical" evidence="4">
    <location>
        <begin position="207"/>
        <end position="232"/>
    </location>
</feature>
<dbReference type="GO" id="GO:0022857">
    <property type="term" value="F:transmembrane transporter activity"/>
    <property type="evidence" value="ECO:0007669"/>
    <property type="project" value="InterPro"/>
</dbReference>
<feature type="transmembrane region" description="Helical" evidence="4">
    <location>
        <begin position="80"/>
        <end position="98"/>
    </location>
</feature>
<feature type="transmembrane region" description="Helical" evidence="4">
    <location>
        <begin position="244"/>
        <end position="265"/>
    </location>
</feature>
<dbReference type="PANTHER" id="PTHR23521">
    <property type="entry name" value="TRANSPORTER MFS SUPERFAMILY"/>
    <property type="match status" value="1"/>
</dbReference>
<dbReference type="EMBL" id="JAAQPH010000005">
    <property type="protein sequence ID" value="NIA68590.1"/>
    <property type="molecule type" value="Genomic_DNA"/>
</dbReference>
<dbReference type="Gene3D" id="1.20.1250.20">
    <property type="entry name" value="MFS general substrate transporter like domains"/>
    <property type="match status" value="2"/>
</dbReference>
<dbReference type="CDD" id="cd17477">
    <property type="entry name" value="MFS_YcaD_like"/>
    <property type="match status" value="1"/>
</dbReference>
<organism evidence="6 7">
    <name type="scientific">Pelagibius litoralis</name>
    <dbReference type="NCBI Taxonomy" id="374515"/>
    <lineage>
        <taxon>Bacteria</taxon>
        <taxon>Pseudomonadati</taxon>
        <taxon>Pseudomonadota</taxon>
        <taxon>Alphaproteobacteria</taxon>
        <taxon>Rhodospirillales</taxon>
        <taxon>Rhodovibrionaceae</taxon>
        <taxon>Pelagibius</taxon>
    </lineage>
</organism>
<evidence type="ECO:0000256" key="4">
    <source>
        <dbReference type="SAM" id="Phobius"/>
    </source>
</evidence>
<dbReference type="GO" id="GO:0005886">
    <property type="term" value="C:plasma membrane"/>
    <property type="evidence" value="ECO:0007669"/>
    <property type="project" value="TreeGrafter"/>
</dbReference>
<evidence type="ECO:0000313" key="6">
    <source>
        <dbReference type="EMBL" id="NIA68590.1"/>
    </source>
</evidence>
<dbReference type="Pfam" id="PF07690">
    <property type="entry name" value="MFS_1"/>
    <property type="match status" value="1"/>
</dbReference>
<sequence length="401" mass="41913">MEATFEENRTDWPCVAALIACIGVFGLALGLTYPLLSLMMAEAGMSDFAIGLNGAMTGVGLVLSTFFLPRMIRLLGGFRIVVISLLLCAGGMLLFPLTDPEVHWFPLRIIVGACLNAIFVVSEAWLNTVTAERIRGRVIGVYATMMAAGFALGPLLLVILGGTGTLPFVVGAAIVGGSVLAMLPLRRRSAEGLTEMRLASLGLFMKVAALLTGVVFVFAFFDAAAMTLLPIYMLRSGFSPEIGAAALSALLIGMVAAQFPVGWLLDRFSRPGVIAGCSLVAAAGCALLPLTLGQVWGQDWLFWPLLVVLGGASFALYTGALTVLGERFSGSLLMAGSASFAFIYGIGGGLGPLLGGTVLEGFGPDAMMGLFGLVFLVLALLVRRLPLALGPDQERRAAESV</sequence>
<feature type="transmembrane region" description="Helical" evidence="4">
    <location>
        <begin position="12"/>
        <end position="36"/>
    </location>
</feature>
<feature type="transmembrane region" description="Helical" evidence="4">
    <location>
        <begin position="104"/>
        <end position="126"/>
    </location>
</feature>
<gene>
    <name evidence="6" type="ORF">HBA54_08300</name>
</gene>
<feature type="transmembrane region" description="Helical" evidence="4">
    <location>
        <begin position="272"/>
        <end position="296"/>
    </location>
</feature>
<dbReference type="InterPro" id="IPR011701">
    <property type="entry name" value="MFS"/>
</dbReference>
<feature type="transmembrane region" description="Helical" evidence="4">
    <location>
        <begin position="138"/>
        <end position="160"/>
    </location>
</feature>
<feature type="transmembrane region" description="Helical" evidence="4">
    <location>
        <begin position="48"/>
        <end position="68"/>
    </location>
</feature>
<keyword evidence="1 4" id="KW-0812">Transmembrane</keyword>
<evidence type="ECO:0000313" key="7">
    <source>
        <dbReference type="Proteomes" id="UP000761264"/>
    </source>
</evidence>
<feature type="transmembrane region" description="Helical" evidence="4">
    <location>
        <begin position="366"/>
        <end position="386"/>
    </location>
</feature>
<proteinExistence type="predicted"/>
<evidence type="ECO:0000256" key="3">
    <source>
        <dbReference type="ARBA" id="ARBA00023136"/>
    </source>
</evidence>
<feature type="domain" description="Major facilitator superfamily (MFS) profile" evidence="5">
    <location>
        <begin position="14"/>
        <end position="390"/>
    </location>
</feature>
<reference evidence="6" key="1">
    <citation type="submission" date="2020-03" db="EMBL/GenBank/DDBJ databases">
        <title>Genome of Pelagibius litoralis DSM 21314T.</title>
        <authorList>
            <person name="Wang G."/>
        </authorList>
    </citation>
    <scope>NUCLEOTIDE SEQUENCE</scope>
    <source>
        <strain evidence="6">DSM 21314</strain>
    </source>
</reference>
<keyword evidence="2 4" id="KW-1133">Transmembrane helix</keyword>
<feature type="transmembrane region" description="Helical" evidence="4">
    <location>
        <begin position="302"/>
        <end position="325"/>
    </location>
</feature>
<dbReference type="PANTHER" id="PTHR23521:SF3">
    <property type="entry name" value="MFS TRANSPORTER"/>
    <property type="match status" value="1"/>
</dbReference>
<dbReference type="InterPro" id="IPR036259">
    <property type="entry name" value="MFS_trans_sf"/>
</dbReference>
<dbReference type="PROSITE" id="PS50850">
    <property type="entry name" value="MFS"/>
    <property type="match status" value="1"/>
</dbReference>
<feature type="transmembrane region" description="Helical" evidence="4">
    <location>
        <begin position="166"/>
        <end position="186"/>
    </location>
</feature>
<evidence type="ECO:0000259" key="5">
    <source>
        <dbReference type="PROSITE" id="PS50850"/>
    </source>
</evidence>
<protein>
    <submittedName>
        <fullName evidence="6">MFS transporter</fullName>
    </submittedName>
</protein>
<keyword evidence="7" id="KW-1185">Reference proteome</keyword>
<keyword evidence="3 4" id="KW-0472">Membrane</keyword>
<evidence type="ECO:0000256" key="2">
    <source>
        <dbReference type="ARBA" id="ARBA00022989"/>
    </source>
</evidence>
<feature type="transmembrane region" description="Helical" evidence="4">
    <location>
        <begin position="332"/>
        <end position="354"/>
    </location>
</feature>
<dbReference type="InterPro" id="IPR047200">
    <property type="entry name" value="MFS_YcaD-like"/>
</dbReference>
<name>A0A967C4G7_9PROT</name>
<comment type="caution">
    <text evidence="6">The sequence shown here is derived from an EMBL/GenBank/DDBJ whole genome shotgun (WGS) entry which is preliminary data.</text>
</comment>